<reference evidence="6 7" key="1">
    <citation type="submission" date="2016-04" db="EMBL/GenBank/DDBJ databases">
        <title>Reclassification of Paraburkholderia panaciterrae (Farh et al. 2015) Dobritsa &amp; Samadpour 2016 as a later homotypic synonym of Paraburkholderia ginsengiterrae (Farh et al. 2015) Dobritsa &amp; Samadpour 2016.</title>
        <authorList>
            <person name="Dobritsa A.P."/>
            <person name="Kutumbaka K."/>
            <person name="Samadpour M."/>
        </authorList>
    </citation>
    <scope>NUCLEOTIDE SEQUENCE [LARGE SCALE GENOMIC DNA]</scope>
    <source>
        <strain evidence="6 7">DCY85</strain>
    </source>
</reference>
<dbReference type="RefSeq" id="WP_064286750.1">
    <property type="nucleotide sequence ID" value="NZ_LXKA01000360.1"/>
</dbReference>
<dbReference type="Gene3D" id="1.10.1070.20">
    <property type="match status" value="1"/>
</dbReference>
<dbReference type="InterPro" id="IPR012893">
    <property type="entry name" value="HipA-like_C"/>
</dbReference>
<evidence type="ECO:0000313" key="7">
    <source>
        <dbReference type="Proteomes" id="UP000078116"/>
    </source>
</evidence>
<dbReference type="InterPro" id="IPR052028">
    <property type="entry name" value="HipA_Ser/Thr_kinase"/>
</dbReference>
<dbReference type="Proteomes" id="UP000078116">
    <property type="component" value="Unassembled WGS sequence"/>
</dbReference>
<dbReference type="Pfam" id="PF13657">
    <property type="entry name" value="Couple_hipA"/>
    <property type="match status" value="1"/>
</dbReference>
<sequence>MAARTLVAYANGRRVGTVSDENGIWSFTYDKDWLGREDAFALSPAFPLNAEPYIDGSSQRPVQWFFDNLLPEEEMRTALARAAQVNASDAWGLLAYYGRESAGALTLLAENEQEVPGGLQPLSCAKLEARIQAMPQHALSASAPKRMSAAGAQQKLLLTLRGEAPAYELLEPVGSEPSMHLLKPDMRTTGYPHSAINEFFCMRLARAMGVRVPPTHFLRVPSACYVIDRFDRDTSTEPARRLHTVDAMQLLNYDRSFKYRNATAQVLREAIEKTGTRAVARLDVFRWAIFNVLIGNADSHLKNLSFFVSPRGYMLAPFYDLVSTVVYHTPTYQPQQQDRWPRCDLTMPVGDATQFADISRKNMLVFGEALSLPPKGAEKLLDEMLATLDARVSETRRAVDEIARPNAGEIRLLDSIAAMPLTEMRAALRK</sequence>
<dbReference type="AlphaFoldDB" id="A0A1A9MZ44"/>
<protein>
    <submittedName>
        <fullName evidence="6">Toxin HipA</fullName>
    </submittedName>
</protein>
<dbReference type="NCBIfam" id="TIGR03071">
    <property type="entry name" value="couple_hipA"/>
    <property type="match status" value="1"/>
</dbReference>
<dbReference type="InterPro" id="IPR017508">
    <property type="entry name" value="HipA_N1"/>
</dbReference>
<keyword evidence="3" id="KW-0418">Kinase</keyword>
<dbReference type="GO" id="GO:0005829">
    <property type="term" value="C:cytosol"/>
    <property type="evidence" value="ECO:0007669"/>
    <property type="project" value="TreeGrafter"/>
</dbReference>
<dbReference type="GO" id="GO:0004674">
    <property type="term" value="F:protein serine/threonine kinase activity"/>
    <property type="evidence" value="ECO:0007669"/>
    <property type="project" value="TreeGrafter"/>
</dbReference>
<evidence type="ECO:0000256" key="1">
    <source>
        <dbReference type="ARBA" id="ARBA00010164"/>
    </source>
</evidence>
<name>A0A1A9MZ44_9BURK</name>
<evidence type="ECO:0000256" key="2">
    <source>
        <dbReference type="ARBA" id="ARBA00022679"/>
    </source>
</evidence>
<feature type="domain" description="HipA N-terminal subdomain 1" evidence="5">
    <location>
        <begin position="8"/>
        <end position="107"/>
    </location>
</feature>
<dbReference type="EMBL" id="LXKA01000360">
    <property type="protein sequence ID" value="OAJ53346.1"/>
    <property type="molecule type" value="Genomic_DNA"/>
</dbReference>
<dbReference type="PANTHER" id="PTHR37419:SF1">
    <property type="entry name" value="SERINE_THREONINE-PROTEIN KINASE TOXIN HIPA"/>
    <property type="match status" value="1"/>
</dbReference>
<evidence type="ECO:0000259" key="5">
    <source>
        <dbReference type="Pfam" id="PF13657"/>
    </source>
</evidence>
<dbReference type="STRING" id="1462993.A6V36_34995"/>
<keyword evidence="2" id="KW-0808">Transferase</keyword>
<proteinExistence type="inferred from homology"/>
<accession>A0A1A9MZ44</accession>
<feature type="domain" description="HipA-like C-terminal" evidence="4">
    <location>
        <begin position="147"/>
        <end position="389"/>
    </location>
</feature>
<dbReference type="Pfam" id="PF07804">
    <property type="entry name" value="HipA_C"/>
    <property type="match status" value="1"/>
</dbReference>
<comment type="caution">
    <text evidence="6">The sequence shown here is derived from an EMBL/GenBank/DDBJ whole genome shotgun (WGS) entry which is preliminary data.</text>
</comment>
<dbReference type="PANTHER" id="PTHR37419">
    <property type="entry name" value="SERINE/THREONINE-PROTEIN KINASE TOXIN HIPA"/>
    <property type="match status" value="1"/>
</dbReference>
<organism evidence="6 7">
    <name type="scientific">Paraburkholderia ginsengiterrae</name>
    <dbReference type="NCBI Taxonomy" id="1462993"/>
    <lineage>
        <taxon>Bacteria</taxon>
        <taxon>Pseudomonadati</taxon>
        <taxon>Pseudomonadota</taxon>
        <taxon>Betaproteobacteria</taxon>
        <taxon>Burkholderiales</taxon>
        <taxon>Burkholderiaceae</taxon>
        <taxon>Paraburkholderia</taxon>
    </lineage>
</organism>
<comment type="similarity">
    <text evidence="1">Belongs to the HipA Ser/Thr kinase family.</text>
</comment>
<evidence type="ECO:0000256" key="3">
    <source>
        <dbReference type="ARBA" id="ARBA00022777"/>
    </source>
</evidence>
<evidence type="ECO:0000313" key="6">
    <source>
        <dbReference type="EMBL" id="OAJ53346.1"/>
    </source>
</evidence>
<gene>
    <name evidence="6" type="ORF">A6V37_08050</name>
</gene>
<dbReference type="OrthoDB" id="9805913at2"/>
<evidence type="ECO:0000259" key="4">
    <source>
        <dbReference type="Pfam" id="PF07804"/>
    </source>
</evidence>